<dbReference type="PANTHER" id="PTHR34721">
    <property type="entry name" value="PROTEIN CBG09734"/>
    <property type="match status" value="1"/>
</dbReference>
<evidence type="ECO:0000256" key="1">
    <source>
        <dbReference type="SAM" id="SignalP"/>
    </source>
</evidence>
<name>A0ABR1CS15_NECAM</name>
<gene>
    <name evidence="2" type="primary">Necator_chrIII.g9933</name>
    <name evidence="2" type="ORF">RB195_009168</name>
</gene>
<proteinExistence type="predicted"/>
<dbReference type="Proteomes" id="UP001303046">
    <property type="component" value="Unassembled WGS sequence"/>
</dbReference>
<keyword evidence="1" id="KW-0732">Signal</keyword>
<feature type="chain" id="PRO_5045240312" description="ET module" evidence="1">
    <location>
        <begin position="20"/>
        <end position="112"/>
    </location>
</feature>
<accession>A0ABR1CS15</accession>
<evidence type="ECO:0000313" key="3">
    <source>
        <dbReference type="Proteomes" id="UP001303046"/>
    </source>
</evidence>
<sequence length="112" mass="12197">MSSFRLFAVLLTLVGLTTAIKCYLGIPDAQGKVQNTTECAEKYCVILHPKPGIPVPAMHRCDIYNECKKDGCIEEDQGDVTVCCCSYELCNSSSMLAALPVVATIVFSKLLF</sequence>
<evidence type="ECO:0000313" key="2">
    <source>
        <dbReference type="EMBL" id="KAK6741148.1"/>
    </source>
</evidence>
<dbReference type="PANTHER" id="PTHR34721:SF11">
    <property type="entry name" value="ACTIVIN_RECP DOMAIN-CONTAINING PROTEIN"/>
    <property type="match status" value="1"/>
</dbReference>
<reference evidence="2 3" key="1">
    <citation type="submission" date="2023-08" db="EMBL/GenBank/DDBJ databases">
        <title>A Necator americanus chromosomal reference genome.</title>
        <authorList>
            <person name="Ilik V."/>
            <person name="Petrzelkova K.J."/>
            <person name="Pardy F."/>
            <person name="Fuh T."/>
            <person name="Niatou-Singa F.S."/>
            <person name="Gouil Q."/>
            <person name="Baker L."/>
            <person name="Ritchie M.E."/>
            <person name="Jex A.R."/>
            <person name="Gazzola D."/>
            <person name="Li H."/>
            <person name="Toshio Fujiwara R."/>
            <person name="Zhan B."/>
            <person name="Aroian R.V."/>
            <person name="Pafco B."/>
            <person name="Schwarz E.M."/>
        </authorList>
    </citation>
    <scope>NUCLEOTIDE SEQUENCE [LARGE SCALE GENOMIC DNA]</scope>
    <source>
        <strain evidence="2 3">Aroian</strain>
        <tissue evidence="2">Whole animal</tissue>
    </source>
</reference>
<keyword evidence="3" id="KW-1185">Reference proteome</keyword>
<feature type="signal peptide" evidence="1">
    <location>
        <begin position="1"/>
        <end position="19"/>
    </location>
</feature>
<evidence type="ECO:0008006" key="4">
    <source>
        <dbReference type="Google" id="ProtNLM"/>
    </source>
</evidence>
<comment type="caution">
    <text evidence="2">The sequence shown here is derived from an EMBL/GenBank/DDBJ whole genome shotgun (WGS) entry which is preliminary data.</text>
</comment>
<protein>
    <recommendedName>
        <fullName evidence="4">ET module</fullName>
    </recommendedName>
</protein>
<organism evidence="2 3">
    <name type="scientific">Necator americanus</name>
    <name type="common">Human hookworm</name>
    <dbReference type="NCBI Taxonomy" id="51031"/>
    <lineage>
        <taxon>Eukaryota</taxon>
        <taxon>Metazoa</taxon>
        <taxon>Ecdysozoa</taxon>
        <taxon>Nematoda</taxon>
        <taxon>Chromadorea</taxon>
        <taxon>Rhabditida</taxon>
        <taxon>Rhabditina</taxon>
        <taxon>Rhabditomorpha</taxon>
        <taxon>Strongyloidea</taxon>
        <taxon>Ancylostomatidae</taxon>
        <taxon>Bunostominae</taxon>
        <taxon>Necator</taxon>
    </lineage>
</organism>
<dbReference type="EMBL" id="JAVFWL010000003">
    <property type="protein sequence ID" value="KAK6741148.1"/>
    <property type="molecule type" value="Genomic_DNA"/>
</dbReference>